<proteinExistence type="predicted"/>
<keyword evidence="1" id="KW-0235">DNA replication</keyword>
<dbReference type="GO" id="GO:0003887">
    <property type="term" value="F:DNA-directed DNA polymerase activity"/>
    <property type="evidence" value="ECO:0007669"/>
    <property type="project" value="UniProtKB-KW"/>
</dbReference>
<evidence type="ECO:0000313" key="3">
    <source>
        <dbReference type="Proteomes" id="UP000295937"/>
    </source>
</evidence>
<dbReference type="PIRSF" id="PIRSF029225">
    <property type="entry name" value="DNA_pol_III_psi"/>
    <property type="match status" value="1"/>
</dbReference>
<dbReference type="SUPFAM" id="SSF102220">
    <property type="entry name" value="DNA polymerase III psi subunit"/>
    <property type="match status" value="1"/>
</dbReference>
<name>A0A2P5T251_9GAMM</name>
<dbReference type="Proteomes" id="UP000295937">
    <property type="component" value="Unassembled WGS sequence"/>
</dbReference>
<evidence type="ECO:0000256" key="1">
    <source>
        <dbReference type="PIRNR" id="PIRNR029225"/>
    </source>
</evidence>
<dbReference type="InterPro" id="IPR004615">
    <property type="entry name" value="DNA_pol_III_psi"/>
</dbReference>
<keyword evidence="1" id="KW-0548">Nucleotidyltransferase</keyword>
<dbReference type="AlphaFoldDB" id="A0A2P5T251"/>
<accession>A0A2P5T251</accession>
<dbReference type="EMBL" id="PDKR01000002">
    <property type="protein sequence ID" value="PPI88622.1"/>
    <property type="molecule type" value="Genomic_DNA"/>
</dbReference>
<protein>
    <recommendedName>
        <fullName evidence="1">DNA polymerase III subunit psi</fullName>
    </recommendedName>
</protein>
<dbReference type="InterPro" id="IPR036654">
    <property type="entry name" value="DNA_pol_III_psi_sf"/>
</dbReference>
<sequence>MECILINIKDIRTNCEINFILKNIGIIQYKLNRPKLLKGLSNLNISPHIKIVIVTDKISKLDKIFIDDVLYSLNIIHSQVKVIQPEQLTTSTDKLTCPYWLIGVKTKKLSNSLTLYTSHISKLMNNSREKRLFWKKLCNYYTYFK</sequence>
<dbReference type="Pfam" id="PF03603">
    <property type="entry name" value="DNA_III_psi"/>
    <property type="match status" value="1"/>
</dbReference>
<organism evidence="2 3">
    <name type="scientific">Candidatus Pantoea edessiphila</name>
    <dbReference type="NCBI Taxonomy" id="2044610"/>
    <lineage>
        <taxon>Bacteria</taxon>
        <taxon>Pseudomonadati</taxon>
        <taxon>Pseudomonadota</taxon>
        <taxon>Gammaproteobacteria</taxon>
        <taxon>Enterobacterales</taxon>
        <taxon>Erwiniaceae</taxon>
        <taxon>Pantoea</taxon>
    </lineage>
</organism>
<evidence type="ECO:0000313" key="2">
    <source>
        <dbReference type="EMBL" id="PPI88622.1"/>
    </source>
</evidence>
<dbReference type="Gene3D" id="3.40.50.10220">
    <property type="entry name" value="DNA polymerase III, psi subunit"/>
    <property type="match status" value="1"/>
</dbReference>
<dbReference type="GO" id="GO:0008408">
    <property type="term" value="F:3'-5' exonuclease activity"/>
    <property type="evidence" value="ECO:0007669"/>
    <property type="project" value="InterPro"/>
</dbReference>
<gene>
    <name evidence="2" type="ORF">CRV09_01830</name>
</gene>
<keyword evidence="1" id="KW-0239">DNA-directed DNA polymerase</keyword>
<reference evidence="2 3" key="1">
    <citation type="journal article" date="2018" name="Genome Biol. Evol.">
        <title>Cladogenesis and Genomic Streamlining in Extracellular Endosymbionts of Tropical Stink Bugs.</title>
        <authorList>
            <person name="Otero-Bravo A."/>
            <person name="Goffredi S."/>
            <person name="Sabree Z.L."/>
        </authorList>
    </citation>
    <scope>NUCLEOTIDE SEQUENCE [LARGE SCALE GENOMIC DNA]</scope>
    <source>
        <strain evidence="2 3">SoEO</strain>
    </source>
</reference>
<keyword evidence="1" id="KW-0808">Transferase</keyword>
<comment type="caution">
    <text evidence="2">The sequence shown here is derived from an EMBL/GenBank/DDBJ whole genome shotgun (WGS) entry which is preliminary data.</text>
</comment>
<comment type="function">
    <text evidence="1">Part of the beta sliding clamp loading complex, which hydrolyzes ATP to load the beta clamp onto primed DNA to form the DNA replication pre-initiation complex. DNA polymerase III is a complex, multichain enzyme responsible for most of the replicative synthesis in bacteria. This DNA polymerase also exhibits 3' to 5' exonuclease activity.</text>
</comment>
<dbReference type="GO" id="GO:0006260">
    <property type="term" value="P:DNA replication"/>
    <property type="evidence" value="ECO:0007669"/>
    <property type="project" value="UniProtKB-KW"/>
</dbReference>